<dbReference type="SUPFAM" id="SSF56300">
    <property type="entry name" value="Metallo-dependent phosphatases"/>
    <property type="match status" value="1"/>
</dbReference>
<dbReference type="PANTHER" id="PTHR22953:SF153">
    <property type="entry name" value="PURPLE ACID PHOSPHATASE"/>
    <property type="match status" value="1"/>
</dbReference>
<accession>A0ABM7RCC0</accession>
<reference evidence="3 4" key="1">
    <citation type="submission" date="2021-06" db="EMBL/GenBank/DDBJ databases">
        <title>Complete genome of Haloferula helveola possessing various polysaccharide degrading enzymes.</title>
        <authorList>
            <person name="Takami H."/>
            <person name="Huang C."/>
            <person name="Hamasaki K."/>
        </authorList>
    </citation>
    <scope>NUCLEOTIDE SEQUENCE [LARGE SCALE GENOMIC DNA]</scope>
    <source>
        <strain evidence="3 4">CN-1</strain>
    </source>
</reference>
<sequence length="615" mass="68806">MIAPILPLFLHRYCLGQSRARRVAGIAFALISLTLLMAGTTDARTLKFHGPVIQWHRDPCTTASFSWVEQIAPDGEPLPVWRTGNAGFGYGDDDDVTVLAEMEDHSTRLYLAKTFNVSGIPSDAALKLGIRYDDAFIAYINGREVARSANIRGRHAGADVTDDHEGDTEEVFVIANPRKVLRSGKNLIAIEGHNVRKSSSDLTFQPRLLLNGREIVGLGSEWHYLASGDPPLRWYLSMPKESALPELPNEDESEWTLSIRRRGSGLAFRPIEHEQDEFGSTGNPVFRAVAEGLRPGTAYDYNLSAGSRSVKTGWFTTAPAQLSRNMKFVVGGDMGTAEAIPICRAVAKDDPLFVVVGGDLAYANGRADSLWYSWIDNWTELMVAPDGRSIPIVAAIGNHETKSFSGLKKREILKGLATLRPKKSLAPFYFSFFDLPDNESNFRVDFSNYMSFVVLDSGHSQHESSQTGWLEDQLEDRAGARHLFVTYHEPAWGVGIKKNNDDVQDEWCPLFEEYQVDCVFENDHHCYKRSHPLIQGVRNDQRGILYLGDGAWGAKLRPITSRMLDREGARNYLAAWKSIHHVIRVTLQPNGRRLYQAFDSDRAVFDSTSDSKVRR</sequence>
<dbReference type="Gene3D" id="3.60.21.10">
    <property type="match status" value="1"/>
</dbReference>
<evidence type="ECO:0000313" key="4">
    <source>
        <dbReference type="Proteomes" id="UP001374893"/>
    </source>
</evidence>
<dbReference type="InterPro" id="IPR039331">
    <property type="entry name" value="PAPs-like"/>
</dbReference>
<protein>
    <submittedName>
        <fullName evidence="3">Acid phosphatase</fullName>
    </submittedName>
</protein>
<feature type="domain" description="Calcineurin-like phosphoesterase" evidence="2">
    <location>
        <begin position="343"/>
        <end position="520"/>
    </location>
</feature>
<evidence type="ECO:0000259" key="2">
    <source>
        <dbReference type="Pfam" id="PF00149"/>
    </source>
</evidence>
<proteinExistence type="predicted"/>
<keyword evidence="1" id="KW-0732">Signal</keyword>
<dbReference type="Pfam" id="PF00149">
    <property type="entry name" value="Metallophos"/>
    <property type="match status" value="1"/>
</dbReference>
<dbReference type="Proteomes" id="UP001374893">
    <property type="component" value="Chromosome"/>
</dbReference>
<evidence type="ECO:0000256" key="1">
    <source>
        <dbReference type="ARBA" id="ARBA00022729"/>
    </source>
</evidence>
<keyword evidence="4" id="KW-1185">Reference proteome</keyword>
<dbReference type="InterPro" id="IPR029052">
    <property type="entry name" value="Metallo-depent_PP-like"/>
</dbReference>
<dbReference type="Gene3D" id="2.60.120.260">
    <property type="entry name" value="Galactose-binding domain-like"/>
    <property type="match status" value="1"/>
</dbReference>
<dbReference type="PANTHER" id="PTHR22953">
    <property type="entry name" value="ACID PHOSPHATASE RELATED"/>
    <property type="match status" value="1"/>
</dbReference>
<evidence type="ECO:0000313" key="3">
    <source>
        <dbReference type="EMBL" id="BCX48093.1"/>
    </source>
</evidence>
<organism evidence="3 4">
    <name type="scientific">Haloferula helveola</name>
    <dbReference type="NCBI Taxonomy" id="490095"/>
    <lineage>
        <taxon>Bacteria</taxon>
        <taxon>Pseudomonadati</taxon>
        <taxon>Verrucomicrobiota</taxon>
        <taxon>Verrucomicrobiia</taxon>
        <taxon>Verrucomicrobiales</taxon>
        <taxon>Verrucomicrobiaceae</taxon>
        <taxon>Haloferula</taxon>
    </lineage>
</organism>
<dbReference type="RefSeq" id="WP_338690677.1">
    <property type="nucleotide sequence ID" value="NZ_AP024702.1"/>
</dbReference>
<dbReference type="EMBL" id="AP024702">
    <property type="protein sequence ID" value="BCX48093.1"/>
    <property type="molecule type" value="Genomic_DNA"/>
</dbReference>
<gene>
    <name evidence="3" type="ORF">HAHE_20010</name>
</gene>
<name>A0ABM7RCC0_9BACT</name>
<dbReference type="InterPro" id="IPR004843">
    <property type="entry name" value="Calcineurin-like_PHP"/>
</dbReference>